<accession>A0ABU5EUS8</accession>
<comment type="caution">
    <text evidence="1">The sequence shown here is derived from an EMBL/GenBank/DDBJ whole genome shotgun (WGS) entry which is preliminary data.</text>
</comment>
<keyword evidence="2" id="KW-1185">Reference proteome</keyword>
<evidence type="ECO:0000313" key="1">
    <source>
        <dbReference type="EMBL" id="MDY3558728.1"/>
    </source>
</evidence>
<protein>
    <recommendedName>
        <fullName evidence="3">Tc1-like transposase DDE domain-containing protein</fullName>
    </recommendedName>
</protein>
<dbReference type="RefSeq" id="WP_320685613.1">
    <property type="nucleotide sequence ID" value="NZ_JAXBLV010000052.1"/>
</dbReference>
<dbReference type="EMBL" id="JAXBLV010000052">
    <property type="protein sequence ID" value="MDY3558728.1"/>
    <property type="molecule type" value="Genomic_DNA"/>
</dbReference>
<reference evidence="2" key="1">
    <citation type="journal article" date="2023" name="Mar. Drugs">
        <title>Gemmata algarum, a Novel Planctomycete Isolated from an Algal Mat, Displays Antimicrobial Activity.</title>
        <authorList>
            <person name="Kumar G."/>
            <person name="Kallscheuer N."/>
            <person name="Kashif M."/>
            <person name="Ahamad S."/>
            <person name="Jagadeeshwari U."/>
            <person name="Pannikurungottu S."/>
            <person name="Haufschild T."/>
            <person name="Kabuu M."/>
            <person name="Sasikala C."/>
            <person name="Jogler C."/>
            <person name="Ramana C."/>
        </authorList>
    </citation>
    <scope>NUCLEOTIDE SEQUENCE [LARGE SCALE GENOMIC DNA]</scope>
    <source>
        <strain evidence="2">JC673</strain>
    </source>
</reference>
<organism evidence="1 2">
    <name type="scientific">Gemmata algarum</name>
    <dbReference type="NCBI Taxonomy" id="2975278"/>
    <lineage>
        <taxon>Bacteria</taxon>
        <taxon>Pseudomonadati</taxon>
        <taxon>Planctomycetota</taxon>
        <taxon>Planctomycetia</taxon>
        <taxon>Gemmatales</taxon>
        <taxon>Gemmataceae</taxon>
        <taxon>Gemmata</taxon>
    </lineage>
</organism>
<gene>
    <name evidence="1" type="ORF">R5W23_005885</name>
</gene>
<name>A0ABU5EUS8_9BACT</name>
<evidence type="ECO:0008006" key="3">
    <source>
        <dbReference type="Google" id="ProtNLM"/>
    </source>
</evidence>
<sequence>MTRRKIEYWVMPPEQDAEFVACMEDVLETYAAAYDPKHPVLCMDEQPVQLLKETRVPIAATKEHGKRVDYEYERNGTASIFVFAEPLSGFRQATARAHRTTADWAIEVARMLDGRYAACEYVTWVCDNLNTHTKGAFYEAFDPAVAGSTSGGSGSATPRSTAVG</sequence>
<dbReference type="Proteomes" id="UP001272242">
    <property type="component" value="Unassembled WGS sequence"/>
</dbReference>
<evidence type="ECO:0000313" key="2">
    <source>
        <dbReference type="Proteomes" id="UP001272242"/>
    </source>
</evidence>
<proteinExistence type="predicted"/>